<dbReference type="EMBL" id="CP098502">
    <property type="protein sequence ID" value="UTI65094.1"/>
    <property type="molecule type" value="Genomic_DNA"/>
</dbReference>
<name>A0ABY5DX11_9ACTN</name>
<dbReference type="Proteomes" id="UP001056035">
    <property type="component" value="Chromosome"/>
</dbReference>
<keyword evidence="2" id="KW-1185">Reference proteome</keyword>
<reference evidence="1 2" key="1">
    <citation type="submission" date="2022-06" db="EMBL/GenBank/DDBJ databases">
        <title>Paraconexibacter antarcticus.</title>
        <authorList>
            <person name="Kim C.S."/>
        </authorList>
    </citation>
    <scope>NUCLEOTIDE SEQUENCE [LARGE SCALE GENOMIC DNA]</scope>
    <source>
        <strain evidence="1 2">02-257</strain>
    </source>
</reference>
<gene>
    <name evidence="1" type="ORF">NBH00_02525</name>
</gene>
<protein>
    <submittedName>
        <fullName evidence="1">Uncharacterized protein</fullName>
    </submittedName>
</protein>
<sequence length="108" mass="11864">MLHATTITMEGADELIAGGRTLLDHAGSPAYCAVARCEDGEIVVGACAFGTERPARDQARGLRSLLPGAKVFVVERLLRGGRVRWTIWHGEHDERLHQAFEEAPETWV</sequence>
<evidence type="ECO:0000313" key="1">
    <source>
        <dbReference type="EMBL" id="UTI65094.1"/>
    </source>
</evidence>
<accession>A0ABY5DX11</accession>
<dbReference type="RefSeq" id="WP_254571784.1">
    <property type="nucleotide sequence ID" value="NZ_CP098502.1"/>
</dbReference>
<organism evidence="1 2">
    <name type="scientific">Paraconexibacter antarcticus</name>
    <dbReference type="NCBI Taxonomy" id="2949664"/>
    <lineage>
        <taxon>Bacteria</taxon>
        <taxon>Bacillati</taxon>
        <taxon>Actinomycetota</taxon>
        <taxon>Thermoleophilia</taxon>
        <taxon>Solirubrobacterales</taxon>
        <taxon>Paraconexibacteraceae</taxon>
        <taxon>Paraconexibacter</taxon>
    </lineage>
</organism>
<evidence type="ECO:0000313" key="2">
    <source>
        <dbReference type="Proteomes" id="UP001056035"/>
    </source>
</evidence>
<proteinExistence type="predicted"/>